<evidence type="ECO:0000313" key="2">
    <source>
        <dbReference type="Proteomes" id="UP000012179"/>
    </source>
</evidence>
<dbReference type="EMBL" id="CP021106">
    <property type="protein sequence ID" value="ARO87143.1"/>
    <property type="molecule type" value="Genomic_DNA"/>
</dbReference>
<proteinExistence type="predicted"/>
<dbReference type="KEGG" id="nlc:EBAPG3_004815"/>
<keyword evidence="2" id="KW-1185">Reference proteome</keyword>
<name>A0A1W6SMV9_9PROT</name>
<evidence type="ECO:0000313" key="1">
    <source>
        <dbReference type="EMBL" id="ARO87143.1"/>
    </source>
</evidence>
<accession>A0A1W6SMV9</accession>
<sequence length="76" mass="8653">MTWSLIDLTRDGSLSSKRWIQDNFPTSSLLAVLRESGIFSKRVTDSENEVRNGAMVTAGEWKEASAVWHLRCHPEF</sequence>
<dbReference type="AlphaFoldDB" id="A0A1W6SMV9"/>
<reference evidence="1 2" key="1">
    <citation type="journal article" date="2015" name="Int. J. Syst. Evol. Microbiol.">
        <title>Nitrosospira lacus sp. nov., a psychrotolerant, ammonia-oxidizing bacterium from sandy lake sediment.</title>
        <authorList>
            <person name="Urakawa H."/>
            <person name="Garcia J.C."/>
            <person name="Nielsen J.L."/>
            <person name="Le V.Q."/>
            <person name="Kozlowski J.A."/>
            <person name="Stein L.Y."/>
            <person name="Lim C.K."/>
            <person name="Pommerening-Roser A."/>
            <person name="Martens-Habbena W."/>
            <person name="Stahl D.A."/>
            <person name="Klotz M.G."/>
        </authorList>
    </citation>
    <scope>NUCLEOTIDE SEQUENCE [LARGE SCALE GENOMIC DNA]</scope>
    <source>
        <strain evidence="1 2">APG3</strain>
    </source>
</reference>
<organism evidence="1 2">
    <name type="scientific">Nitrosospira lacus</name>
    <dbReference type="NCBI Taxonomy" id="1288494"/>
    <lineage>
        <taxon>Bacteria</taxon>
        <taxon>Pseudomonadati</taxon>
        <taxon>Pseudomonadota</taxon>
        <taxon>Betaproteobacteria</taxon>
        <taxon>Nitrosomonadales</taxon>
        <taxon>Nitrosomonadaceae</taxon>
        <taxon>Nitrosospira</taxon>
    </lineage>
</organism>
<protein>
    <submittedName>
        <fullName evidence="1">Uncharacterized protein</fullName>
    </submittedName>
</protein>
<gene>
    <name evidence="1" type="ORF">EBAPG3_004815</name>
</gene>
<dbReference type="Proteomes" id="UP000012179">
    <property type="component" value="Chromosome"/>
</dbReference>